<evidence type="ECO:0000313" key="2">
    <source>
        <dbReference type="EMBL" id="TDD88100.1"/>
    </source>
</evidence>
<dbReference type="AlphaFoldDB" id="A0A4R5BS52"/>
<protein>
    <submittedName>
        <fullName evidence="2">Glycosyltransferase family 28</fullName>
    </submittedName>
</protein>
<dbReference type="Pfam" id="PF04101">
    <property type="entry name" value="Glyco_tran_28_C"/>
    <property type="match status" value="1"/>
</dbReference>
<dbReference type="EMBL" id="SMLA01000019">
    <property type="protein sequence ID" value="TDD88100.1"/>
    <property type="molecule type" value="Genomic_DNA"/>
</dbReference>
<feature type="domain" description="Glycosyl transferase family 28 C-terminal" evidence="1">
    <location>
        <begin position="167"/>
        <end position="293"/>
    </location>
</feature>
<dbReference type="SUPFAM" id="SSF53756">
    <property type="entry name" value="UDP-Glycosyltransferase/glycogen phosphorylase"/>
    <property type="match status" value="1"/>
</dbReference>
<dbReference type="GO" id="GO:0016758">
    <property type="term" value="F:hexosyltransferase activity"/>
    <property type="evidence" value="ECO:0007669"/>
    <property type="project" value="InterPro"/>
</dbReference>
<sequence>MTTLFVATTGGHLAQLDRLAQRVPPAGTALWVTPDSTQGRSLLTHRDAEFTHVVPGRSVAGVLRCLPIAHRIWRDREVTRAISTGSGIALGFLPYLAARGVECHYVESAARVTGPSLTGRLMRWVPGVRCYTQYPGWASRHWHYGGSQFDCYAPVPAHRDRRGPIRVLVTVGTSAFPFRRMLAQLVQLLAPQGALSTTTGRTVEVLWQTGSTPVDGLPIDGVQYLSGPDLDHALSVSDIVISHAGTGSAMAAFEAGLKPALVSRLHEYGEASDDHQDQLAEELLRRGLASYRRDGPVDVAELIASMSWSVRRVDEPSPFSLLPRHERSGRR</sequence>
<reference evidence="2 3" key="1">
    <citation type="submission" date="2019-03" db="EMBL/GenBank/DDBJ databases">
        <title>Draft genome sequences of novel Actinobacteria.</title>
        <authorList>
            <person name="Sahin N."/>
            <person name="Ay H."/>
            <person name="Saygin H."/>
        </authorList>
    </citation>
    <scope>NUCLEOTIDE SEQUENCE [LARGE SCALE GENOMIC DNA]</scope>
    <source>
        <strain evidence="2 3">5K548</strain>
    </source>
</reference>
<evidence type="ECO:0000259" key="1">
    <source>
        <dbReference type="Pfam" id="PF04101"/>
    </source>
</evidence>
<dbReference type="Proteomes" id="UP000294723">
    <property type="component" value="Unassembled WGS sequence"/>
</dbReference>
<keyword evidence="3" id="KW-1185">Reference proteome</keyword>
<proteinExistence type="predicted"/>
<organism evidence="2 3">
    <name type="scientific">Saccharopolyspora karakumensis</name>
    <dbReference type="NCBI Taxonomy" id="2530386"/>
    <lineage>
        <taxon>Bacteria</taxon>
        <taxon>Bacillati</taxon>
        <taxon>Actinomycetota</taxon>
        <taxon>Actinomycetes</taxon>
        <taxon>Pseudonocardiales</taxon>
        <taxon>Pseudonocardiaceae</taxon>
        <taxon>Saccharopolyspora</taxon>
    </lineage>
</organism>
<evidence type="ECO:0000313" key="3">
    <source>
        <dbReference type="Proteomes" id="UP000294723"/>
    </source>
</evidence>
<name>A0A4R5BS52_9PSEU</name>
<dbReference type="InterPro" id="IPR007235">
    <property type="entry name" value="Glyco_trans_28_C"/>
</dbReference>
<dbReference type="RefSeq" id="WP_132683698.1">
    <property type="nucleotide sequence ID" value="NZ_SMLA01000019.1"/>
</dbReference>
<keyword evidence="2" id="KW-0808">Transferase</keyword>
<gene>
    <name evidence="2" type="ORF">E1202_15035</name>
</gene>
<comment type="caution">
    <text evidence="2">The sequence shown here is derived from an EMBL/GenBank/DDBJ whole genome shotgun (WGS) entry which is preliminary data.</text>
</comment>
<dbReference type="Gene3D" id="3.40.50.2000">
    <property type="entry name" value="Glycogen Phosphorylase B"/>
    <property type="match status" value="1"/>
</dbReference>
<accession>A0A4R5BS52</accession>